<name>X1SNC1_9ZZZZ</name>
<evidence type="ECO:0000259" key="1">
    <source>
        <dbReference type="Pfam" id="PF01458"/>
    </source>
</evidence>
<proteinExistence type="predicted"/>
<evidence type="ECO:0000313" key="3">
    <source>
        <dbReference type="EMBL" id="GAI80641.1"/>
    </source>
</evidence>
<dbReference type="SUPFAM" id="SSF101960">
    <property type="entry name" value="Stabilizer of iron transporter SufD"/>
    <property type="match status" value="1"/>
</dbReference>
<dbReference type="NCBIfam" id="TIGR01981">
    <property type="entry name" value="sufD"/>
    <property type="match status" value="1"/>
</dbReference>
<dbReference type="InterPro" id="IPR055346">
    <property type="entry name" value="Fe-S_cluster_assembly_SufBD"/>
</dbReference>
<dbReference type="Pfam" id="PF01458">
    <property type="entry name" value="SUFBD_core"/>
    <property type="match status" value="1"/>
</dbReference>
<feature type="non-terminal residue" evidence="3">
    <location>
        <position position="1"/>
    </location>
</feature>
<dbReference type="GO" id="GO:0016226">
    <property type="term" value="P:iron-sulfur cluster assembly"/>
    <property type="evidence" value="ECO:0007669"/>
    <property type="project" value="InterPro"/>
</dbReference>
<gene>
    <name evidence="3" type="ORF">S12H4_14235</name>
</gene>
<sequence>HIFKCDIPTLDTNVILLLNGFYFDRKTPLRELPSGALVGSFAKASTEYPELVEKYYGKYAQITNEGLVALNSAFVQDGIFIYVPKGVVLQKPLQIVNLIMSDNDIMVQHRNLFVLEENTGATVIVCDHTFSPHKFLTNSVTEIYTGPDSRFDFTKVQNEHNDATQISHIYLNQGKNSNVTSNLITLHGGLVRNNFHVRLDGEGCENNTSGLFLADKGQHIDNYAYIDHAKPYCTSNQLFKGVLDDFSTGAFNGKILVRRNAQKTQAYQVNNNILLTDDARMNTKPQLEIYADDVKCSHGATVGQLDENALFYMRARGIGERESRLMLMYAFANEIINQIKVEPLRERINHLVDMRLRGELSRCQNCAMNCG</sequence>
<comment type="caution">
    <text evidence="3">The sequence shown here is derived from an EMBL/GenBank/DDBJ whole genome shotgun (WGS) entry which is preliminary data.</text>
</comment>
<dbReference type="PANTHER" id="PTHR43575">
    <property type="entry name" value="PROTEIN ABCI7, CHLOROPLASTIC"/>
    <property type="match status" value="1"/>
</dbReference>
<organism evidence="3">
    <name type="scientific">marine sediment metagenome</name>
    <dbReference type="NCBI Taxonomy" id="412755"/>
    <lineage>
        <taxon>unclassified sequences</taxon>
        <taxon>metagenomes</taxon>
        <taxon>ecological metagenomes</taxon>
    </lineage>
</organism>
<evidence type="ECO:0008006" key="4">
    <source>
        <dbReference type="Google" id="ProtNLM"/>
    </source>
</evidence>
<feature type="domain" description="SUF system FeS cluster assembly SufBD N-terminal" evidence="2">
    <location>
        <begin position="2"/>
        <end position="95"/>
    </location>
</feature>
<dbReference type="Pfam" id="PF19295">
    <property type="entry name" value="SufBD_N"/>
    <property type="match status" value="1"/>
</dbReference>
<dbReference type="PANTHER" id="PTHR43575:SF1">
    <property type="entry name" value="PROTEIN ABCI7, CHLOROPLASTIC"/>
    <property type="match status" value="1"/>
</dbReference>
<accession>X1SNC1</accession>
<evidence type="ECO:0000259" key="2">
    <source>
        <dbReference type="Pfam" id="PF19295"/>
    </source>
</evidence>
<dbReference type="InterPro" id="IPR011542">
    <property type="entry name" value="SUF_FeS_clus_asmbl_SufD"/>
</dbReference>
<protein>
    <recommendedName>
        <fullName evidence="4">Fe-S cluster assembly protein SufD</fullName>
    </recommendedName>
</protein>
<reference evidence="3" key="1">
    <citation type="journal article" date="2014" name="Front. Microbiol.">
        <title>High frequency of phylogenetically diverse reductive dehalogenase-homologous genes in deep subseafloor sedimentary metagenomes.</title>
        <authorList>
            <person name="Kawai M."/>
            <person name="Futagami T."/>
            <person name="Toyoda A."/>
            <person name="Takaki Y."/>
            <person name="Nishi S."/>
            <person name="Hori S."/>
            <person name="Arai W."/>
            <person name="Tsubouchi T."/>
            <person name="Morono Y."/>
            <person name="Uchiyama I."/>
            <person name="Ito T."/>
            <person name="Fujiyama A."/>
            <person name="Inagaki F."/>
            <person name="Takami H."/>
        </authorList>
    </citation>
    <scope>NUCLEOTIDE SEQUENCE</scope>
    <source>
        <strain evidence="3">Expedition CK06-06</strain>
    </source>
</reference>
<dbReference type="InterPro" id="IPR037284">
    <property type="entry name" value="SUF_FeS_clus_asmbl_SufBD_sf"/>
</dbReference>
<dbReference type="InterPro" id="IPR045595">
    <property type="entry name" value="SufBD_N"/>
</dbReference>
<dbReference type="InterPro" id="IPR000825">
    <property type="entry name" value="SUF_FeS_clus_asmbl_SufBD_core"/>
</dbReference>
<dbReference type="AlphaFoldDB" id="X1SNC1"/>
<dbReference type="EMBL" id="BARW01006781">
    <property type="protein sequence ID" value="GAI80641.1"/>
    <property type="molecule type" value="Genomic_DNA"/>
</dbReference>
<feature type="domain" description="SUF system FeS cluster assembly SufBD core" evidence="1">
    <location>
        <begin position="101"/>
        <end position="331"/>
    </location>
</feature>